<dbReference type="VEuPathDB" id="GiardiaDB:GL50581_92"/>
<dbReference type="GO" id="GO:0016462">
    <property type="term" value="F:pyrophosphatase activity"/>
    <property type="evidence" value="ECO:0007669"/>
    <property type="project" value="UniProtKB-ARBA"/>
</dbReference>
<reference evidence="2 3" key="2">
    <citation type="journal article" date="2013" name="Genome Biol. Evol.">
        <title>Genome sequencing of Giardia lamblia genotypes A2 and B isolates (DH and GS) and comparative analysis with the genomes of genotypes A1 and E (WB and Pig).</title>
        <authorList>
            <person name="Adam R.D."/>
            <person name="Dahlstrom E.W."/>
            <person name="Martens C.A."/>
            <person name="Bruno D.P."/>
            <person name="Barbian K.D."/>
            <person name="Ricklefs S.M."/>
            <person name="Hernandez M.M."/>
            <person name="Narla N.P."/>
            <person name="Patel R.B."/>
            <person name="Porcella S.F."/>
            <person name="Nash T.E."/>
        </authorList>
    </citation>
    <scope>NUCLEOTIDE SEQUENCE [LARGE SCALE GENOMIC DNA]</scope>
    <source>
        <strain evidence="2 3">DH</strain>
    </source>
</reference>
<proteinExistence type="predicted"/>
<dbReference type="PROSITE" id="PS51707">
    <property type="entry name" value="CYTH"/>
    <property type="match status" value="1"/>
</dbReference>
<dbReference type="Proteomes" id="UP000018320">
    <property type="component" value="Unassembled WGS sequence"/>
</dbReference>
<dbReference type="Gene3D" id="2.40.320.10">
    <property type="entry name" value="Hypothetical Protein Pfu-838710-001"/>
    <property type="match status" value="1"/>
</dbReference>
<feature type="domain" description="CYTH" evidence="1">
    <location>
        <begin position="8"/>
        <end position="220"/>
    </location>
</feature>
<protein>
    <recommendedName>
        <fullName evidence="1">CYTH domain-containing protein</fullName>
    </recommendedName>
</protein>
<dbReference type="InterPro" id="IPR033469">
    <property type="entry name" value="CYTH-like_dom_sf"/>
</dbReference>
<organism evidence="2 3">
    <name type="scientific">Giardia intestinalis</name>
    <name type="common">Giardia lamblia</name>
    <dbReference type="NCBI Taxonomy" id="5741"/>
    <lineage>
        <taxon>Eukaryota</taxon>
        <taxon>Metamonada</taxon>
        <taxon>Diplomonadida</taxon>
        <taxon>Hexamitidae</taxon>
        <taxon>Giardiinae</taxon>
        <taxon>Giardia</taxon>
    </lineage>
</organism>
<evidence type="ECO:0000259" key="1">
    <source>
        <dbReference type="PROSITE" id="PS51707"/>
    </source>
</evidence>
<dbReference type="VEuPathDB" id="GiardiaDB:DHA2_17583"/>
<dbReference type="SUPFAM" id="SSF55154">
    <property type="entry name" value="CYTH-like phosphatases"/>
    <property type="match status" value="1"/>
</dbReference>
<dbReference type="PANTHER" id="PTHR34948">
    <property type="entry name" value="OS08G0299200 PROTEIN"/>
    <property type="match status" value="1"/>
</dbReference>
<dbReference type="VEuPathDB" id="GiardiaDB:GL50803_0017583"/>
<dbReference type="InterPro" id="IPR023577">
    <property type="entry name" value="CYTH_domain"/>
</dbReference>
<dbReference type="VEuPathDB" id="GiardiaDB:QR46_3824"/>
<gene>
    <name evidence="2" type="ORF">DHA2_17583</name>
</gene>
<sequence>MVRHMPSNIEQEIKLTLCDPNSYAQVLTELDKQAKYIGSVTLTSTYFDTATHELAHQKASMRLRELKTATSISYTATLKAKSSITAAGVFRAIEEEVHISKEDYSALMGDSTGERVLSFFKNNVCDLHTVLDNAIEGALMKIASFTTMRRRYTYKKHTLELDNVIFIVPRPGRMVELECETEEPQKAMEDLRAFFSAINVMFTHSTTTKLGRAMSLTTSPATPGSATGTPRLGVSLTGSFAGSFTGSFVGSRQSK</sequence>
<dbReference type="AlphaFoldDB" id="V6THL5"/>
<dbReference type="SMART" id="SM01118">
    <property type="entry name" value="CYTH"/>
    <property type="match status" value="1"/>
</dbReference>
<reference evidence="3" key="1">
    <citation type="submission" date="2012-02" db="EMBL/GenBank/DDBJ databases">
        <title>Genome sequencing of Giardia lamblia Genotypes A2 and B isolates (DH and GS) and comparative analysis with the genomes of Genotypes A1 and E (WB and Pig).</title>
        <authorList>
            <person name="Adam R."/>
            <person name="Dahlstrom E."/>
            <person name="Martens C."/>
            <person name="Bruno D."/>
            <person name="Barbian K."/>
            <person name="Porcella S.F."/>
            <person name="Nash T."/>
        </authorList>
    </citation>
    <scope>NUCLEOTIDE SEQUENCE</scope>
    <source>
        <strain evidence="3">DH</strain>
    </source>
</reference>
<accession>V6THL5</accession>
<name>V6THL5_GIAIN</name>
<evidence type="ECO:0000313" key="3">
    <source>
        <dbReference type="Proteomes" id="UP000018320"/>
    </source>
</evidence>
<dbReference type="EMBL" id="AHGT01000047">
    <property type="protein sequence ID" value="ESU36430.1"/>
    <property type="molecule type" value="Genomic_DNA"/>
</dbReference>
<dbReference type="PANTHER" id="PTHR34948:SF2">
    <property type="entry name" value="TRIPHOSPHATE TUNNEL METALLOENZYME 3"/>
    <property type="match status" value="1"/>
</dbReference>
<evidence type="ECO:0000313" key="2">
    <source>
        <dbReference type="EMBL" id="ESU36430.1"/>
    </source>
</evidence>
<comment type="caution">
    <text evidence="2">The sequence shown here is derived from an EMBL/GenBank/DDBJ whole genome shotgun (WGS) entry which is preliminary data.</text>
</comment>
<dbReference type="Pfam" id="PF01928">
    <property type="entry name" value="CYTH"/>
    <property type="match status" value="1"/>
</dbReference>